<evidence type="ECO:0000313" key="1">
    <source>
        <dbReference type="EMBL" id="PKA65001.1"/>
    </source>
</evidence>
<keyword evidence="2" id="KW-1185">Reference proteome</keyword>
<gene>
    <name evidence="1" type="ORF">AXF42_Ash011603</name>
</gene>
<dbReference type="EMBL" id="KZ451899">
    <property type="protein sequence ID" value="PKA65001.1"/>
    <property type="molecule type" value="Genomic_DNA"/>
</dbReference>
<dbReference type="AlphaFoldDB" id="A0A2I0BB56"/>
<name>A0A2I0BB56_9ASPA</name>
<accession>A0A2I0BB56</accession>
<protein>
    <submittedName>
        <fullName evidence="1">Uncharacterized protein</fullName>
    </submittedName>
</protein>
<organism evidence="1 2">
    <name type="scientific">Apostasia shenzhenica</name>
    <dbReference type="NCBI Taxonomy" id="1088818"/>
    <lineage>
        <taxon>Eukaryota</taxon>
        <taxon>Viridiplantae</taxon>
        <taxon>Streptophyta</taxon>
        <taxon>Embryophyta</taxon>
        <taxon>Tracheophyta</taxon>
        <taxon>Spermatophyta</taxon>
        <taxon>Magnoliopsida</taxon>
        <taxon>Liliopsida</taxon>
        <taxon>Asparagales</taxon>
        <taxon>Orchidaceae</taxon>
        <taxon>Apostasioideae</taxon>
        <taxon>Apostasia</taxon>
    </lineage>
</organism>
<proteinExistence type="predicted"/>
<reference evidence="1 2" key="1">
    <citation type="journal article" date="2017" name="Nature">
        <title>The Apostasia genome and the evolution of orchids.</title>
        <authorList>
            <person name="Zhang G.Q."/>
            <person name="Liu K.W."/>
            <person name="Li Z."/>
            <person name="Lohaus R."/>
            <person name="Hsiao Y.Y."/>
            <person name="Niu S.C."/>
            <person name="Wang J.Y."/>
            <person name="Lin Y.C."/>
            <person name="Xu Q."/>
            <person name="Chen L.J."/>
            <person name="Yoshida K."/>
            <person name="Fujiwara S."/>
            <person name="Wang Z.W."/>
            <person name="Zhang Y.Q."/>
            <person name="Mitsuda N."/>
            <person name="Wang M."/>
            <person name="Liu G.H."/>
            <person name="Pecoraro L."/>
            <person name="Huang H.X."/>
            <person name="Xiao X.J."/>
            <person name="Lin M."/>
            <person name="Wu X.Y."/>
            <person name="Wu W.L."/>
            <person name="Chen Y.Y."/>
            <person name="Chang S.B."/>
            <person name="Sakamoto S."/>
            <person name="Ohme-Takagi M."/>
            <person name="Yagi M."/>
            <person name="Zeng S.J."/>
            <person name="Shen C.Y."/>
            <person name="Yeh C.M."/>
            <person name="Luo Y.B."/>
            <person name="Tsai W.C."/>
            <person name="Van de Peer Y."/>
            <person name="Liu Z.J."/>
        </authorList>
    </citation>
    <scope>NUCLEOTIDE SEQUENCE [LARGE SCALE GENOMIC DNA]</scope>
    <source>
        <strain evidence="2">cv. Shenzhen</strain>
        <tissue evidence="1">Stem</tissue>
    </source>
</reference>
<evidence type="ECO:0000313" key="2">
    <source>
        <dbReference type="Proteomes" id="UP000236161"/>
    </source>
</evidence>
<sequence length="76" mass="7753">MATLPSCFAISGLGVVGGEDECVNSGLTCLVLPQPSILATAATTTPPSSSLQCRTWISHGEPDLPPARLFPSSPSL</sequence>
<dbReference type="Proteomes" id="UP000236161">
    <property type="component" value="Unassembled WGS sequence"/>
</dbReference>